<protein>
    <submittedName>
        <fullName evidence="7">GntR family transcriptional regulator</fullName>
    </submittedName>
</protein>
<dbReference type="SUPFAM" id="SSF46785">
    <property type="entry name" value="Winged helix' DNA-binding domain"/>
    <property type="match status" value="1"/>
</dbReference>
<evidence type="ECO:0000256" key="2">
    <source>
        <dbReference type="ARBA" id="ARBA00022898"/>
    </source>
</evidence>
<dbReference type="PANTHER" id="PTHR46577:SF1">
    <property type="entry name" value="HTH-TYPE TRANSCRIPTIONAL REGULATORY PROTEIN GABR"/>
    <property type="match status" value="1"/>
</dbReference>
<dbReference type="InterPro" id="IPR015424">
    <property type="entry name" value="PyrdxlP-dep_Trfase"/>
</dbReference>
<evidence type="ECO:0000313" key="8">
    <source>
        <dbReference type="Proteomes" id="UP000248039"/>
    </source>
</evidence>
<gene>
    <name evidence="7" type="ORF">C7C46_13370</name>
</gene>
<keyword evidence="4" id="KW-0238">DNA-binding</keyword>
<dbReference type="RefSeq" id="WP_110669167.1">
    <property type="nucleotide sequence ID" value="NZ_PYBW01000041.1"/>
</dbReference>
<dbReference type="Gene3D" id="1.10.10.10">
    <property type="entry name" value="Winged helix-like DNA-binding domain superfamily/Winged helix DNA-binding domain"/>
    <property type="match status" value="1"/>
</dbReference>
<keyword evidence="8" id="KW-1185">Reference proteome</keyword>
<sequence>MAEWQSTISPAALGRLLGTARLPEPAGGHRPAYLLLARQLQLLLGEGRLAVGTRLPAERELAGALALSRTTIATAYQTLRTEGYLHSRRGAGSWTALPEGSHPPGNALFPLPPDERERLIDLGVASPPGPQALLARAAARAVELLPAYAGGHGHYPTGLPVLREVVAQRYTERGLPTTPDQLLITSGALSALGLVRSTLLRTGDRVAVETPSYAHVLQGLRAEGARLVAVPQQRESPEQLPRWDLAQWQRVLHGAAPRLAYVVPDFHNPTGALIGEDQRRTLLGAARAAGTLLLVDETMAELNWHTPDDRMPRPTAALDRAAQVITVGSAGKLAWGGLRVGWVRAAPALIRQLADERVHHDLATSVLDQLVCATMLGELLPELRALRLGQLRASAAALLPALRAQLPHWRFAEPAGGLTLWLDTAGLSGAALARAGERTGVRIAAGSRFGVDGAFEAFVRVPLTVPPAAAALTAERLAATAELAARDAAQTWGADQPTLAV</sequence>
<dbReference type="SMART" id="SM00345">
    <property type="entry name" value="HTH_GNTR"/>
    <property type="match status" value="1"/>
</dbReference>
<dbReference type="Pfam" id="PF00155">
    <property type="entry name" value="Aminotran_1_2"/>
    <property type="match status" value="1"/>
</dbReference>
<dbReference type="Proteomes" id="UP000248039">
    <property type="component" value="Unassembled WGS sequence"/>
</dbReference>
<dbReference type="OrthoDB" id="199743at2"/>
<dbReference type="Gene3D" id="3.90.1150.10">
    <property type="entry name" value="Aspartate Aminotransferase, domain 1"/>
    <property type="match status" value="1"/>
</dbReference>
<dbReference type="PROSITE" id="PS50949">
    <property type="entry name" value="HTH_GNTR"/>
    <property type="match status" value="1"/>
</dbReference>
<evidence type="ECO:0000259" key="6">
    <source>
        <dbReference type="PROSITE" id="PS50949"/>
    </source>
</evidence>
<evidence type="ECO:0000313" key="7">
    <source>
        <dbReference type="EMBL" id="PYC79944.1"/>
    </source>
</evidence>
<dbReference type="CDD" id="cd00609">
    <property type="entry name" value="AAT_like"/>
    <property type="match status" value="1"/>
</dbReference>
<dbReference type="AlphaFoldDB" id="A0A2V4NDV3"/>
<reference evidence="7 8" key="1">
    <citation type="submission" date="2018-03" db="EMBL/GenBank/DDBJ databases">
        <title>Bioinformatic expansion and discovery of thiopeptide antibiotics.</title>
        <authorList>
            <person name="Schwalen C.J."/>
            <person name="Hudson G.A."/>
            <person name="Mitchell D.A."/>
        </authorList>
    </citation>
    <scope>NUCLEOTIDE SEQUENCE [LARGE SCALE GENOMIC DNA]</scope>
    <source>
        <strain evidence="7 8">ATCC 21389</strain>
    </source>
</reference>
<keyword evidence="5" id="KW-0804">Transcription</keyword>
<dbReference type="InterPro" id="IPR015422">
    <property type="entry name" value="PyrdxlP-dep_Trfase_small"/>
</dbReference>
<organism evidence="7 8">
    <name type="scientific">Streptomyces tateyamensis</name>
    <dbReference type="NCBI Taxonomy" id="565073"/>
    <lineage>
        <taxon>Bacteria</taxon>
        <taxon>Bacillati</taxon>
        <taxon>Actinomycetota</taxon>
        <taxon>Actinomycetes</taxon>
        <taxon>Kitasatosporales</taxon>
        <taxon>Streptomycetaceae</taxon>
        <taxon>Streptomyces</taxon>
    </lineage>
</organism>
<feature type="domain" description="HTH gntR-type" evidence="6">
    <location>
        <begin position="30"/>
        <end position="98"/>
    </location>
</feature>
<dbReference type="Gene3D" id="3.40.640.10">
    <property type="entry name" value="Type I PLP-dependent aspartate aminotransferase-like (Major domain)"/>
    <property type="match status" value="1"/>
</dbReference>
<comment type="similarity">
    <text evidence="1">In the C-terminal section; belongs to the class-I pyridoxal-phosphate-dependent aminotransferase family.</text>
</comment>
<evidence type="ECO:0000256" key="5">
    <source>
        <dbReference type="ARBA" id="ARBA00023163"/>
    </source>
</evidence>
<dbReference type="PRINTS" id="PR00035">
    <property type="entry name" value="HTHGNTR"/>
</dbReference>
<evidence type="ECO:0000256" key="4">
    <source>
        <dbReference type="ARBA" id="ARBA00023125"/>
    </source>
</evidence>
<dbReference type="SUPFAM" id="SSF53383">
    <property type="entry name" value="PLP-dependent transferases"/>
    <property type="match status" value="1"/>
</dbReference>
<evidence type="ECO:0000256" key="1">
    <source>
        <dbReference type="ARBA" id="ARBA00005384"/>
    </source>
</evidence>
<dbReference type="InterPro" id="IPR036388">
    <property type="entry name" value="WH-like_DNA-bd_sf"/>
</dbReference>
<dbReference type="PANTHER" id="PTHR46577">
    <property type="entry name" value="HTH-TYPE TRANSCRIPTIONAL REGULATORY PROTEIN GABR"/>
    <property type="match status" value="1"/>
</dbReference>
<dbReference type="GO" id="GO:0003700">
    <property type="term" value="F:DNA-binding transcription factor activity"/>
    <property type="evidence" value="ECO:0007669"/>
    <property type="project" value="InterPro"/>
</dbReference>
<name>A0A2V4NDV3_9ACTN</name>
<accession>A0A2V4NDV3</accession>
<dbReference type="GO" id="GO:0003677">
    <property type="term" value="F:DNA binding"/>
    <property type="evidence" value="ECO:0007669"/>
    <property type="project" value="UniProtKB-KW"/>
</dbReference>
<dbReference type="GO" id="GO:0030170">
    <property type="term" value="F:pyridoxal phosphate binding"/>
    <property type="evidence" value="ECO:0007669"/>
    <property type="project" value="InterPro"/>
</dbReference>
<dbReference type="InterPro" id="IPR004839">
    <property type="entry name" value="Aminotransferase_I/II_large"/>
</dbReference>
<keyword evidence="3" id="KW-0805">Transcription regulation</keyword>
<proteinExistence type="inferred from homology"/>
<dbReference type="InterPro" id="IPR051446">
    <property type="entry name" value="HTH_trans_reg/aminotransferase"/>
</dbReference>
<evidence type="ECO:0000256" key="3">
    <source>
        <dbReference type="ARBA" id="ARBA00023015"/>
    </source>
</evidence>
<dbReference type="Pfam" id="PF00392">
    <property type="entry name" value="GntR"/>
    <property type="match status" value="1"/>
</dbReference>
<dbReference type="InterPro" id="IPR036390">
    <property type="entry name" value="WH_DNA-bd_sf"/>
</dbReference>
<dbReference type="CDD" id="cd07377">
    <property type="entry name" value="WHTH_GntR"/>
    <property type="match status" value="1"/>
</dbReference>
<dbReference type="InterPro" id="IPR015421">
    <property type="entry name" value="PyrdxlP-dep_Trfase_major"/>
</dbReference>
<dbReference type="EMBL" id="PYBW01000041">
    <property type="protein sequence ID" value="PYC79944.1"/>
    <property type="molecule type" value="Genomic_DNA"/>
</dbReference>
<dbReference type="InterPro" id="IPR000524">
    <property type="entry name" value="Tscrpt_reg_HTH_GntR"/>
</dbReference>
<comment type="caution">
    <text evidence="7">The sequence shown here is derived from an EMBL/GenBank/DDBJ whole genome shotgun (WGS) entry which is preliminary data.</text>
</comment>
<keyword evidence="2" id="KW-0663">Pyridoxal phosphate</keyword>